<accession>M0BN26</accession>
<comment type="caution">
    <text evidence="1">The sequence shown here is derived from an EMBL/GenBank/DDBJ whole genome shotgun (WGS) entry which is preliminary data.</text>
</comment>
<dbReference type="Gene3D" id="3.30.460.10">
    <property type="entry name" value="Beta Polymerase, domain 2"/>
    <property type="match status" value="1"/>
</dbReference>
<dbReference type="AlphaFoldDB" id="M0BN26"/>
<proteinExistence type="predicted"/>
<evidence type="ECO:0000313" key="2">
    <source>
        <dbReference type="Proteomes" id="UP000011560"/>
    </source>
</evidence>
<dbReference type="InterPro" id="IPR007344">
    <property type="entry name" value="GrpB/CoaE"/>
</dbReference>
<sequence>MASEYAELKRDLAATYLNDRASYTPEKSAFVESILEDALDE</sequence>
<protein>
    <submittedName>
        <fullName evidence="1">Uncharacterized protein</fullName>
    </submittedName>
</protein>
<organism evidence="1 2">
    <name type="scientific">Halovivax asiaticus JCM 14624</name>
    <dbReference type="NCBI Taxonomy" id="1227490"/>
    <lineage>
        <taxon>Archaea</taxon>
        <taxon>Methanobacteriati</taxon>
        <taxon>Methanobacteriota</taxon>
        <taxon>Stenosarchaea group</taxon>
        <taxon>Halobacteria</taxon>
        <taxon>Halobacteriales</taxon>
        <taxon>Natrialbaceae</taxon>
        <taxon>Halovivax</taxon>
    </lineage>
</organism>
<evidence type="ECO:0000313" key="1">
    <source>
        <dbReference type="EMBL" id="ELZ12270.1"/>
    </source>
</evidence>
<dbReference type="Pfam" id="PF04229">
    <property type="entry name" value="GrpB"/>
    <property type="match status" value="1"/>
</dbReference>
<reference evidence="1 2" key="1">
    <citation type="journal article" date="2014" name="PLoS Genet.">
        <title>Phylogenetically driven sequencing of extremely halophilic archaea reveals strategies for static and dynamic osmo-response.</title>
        <authorList>
            <person name="Becker E.A."/>
            <person name="Seitzer P.M."/>
            <person name="Tritt A."/>
            <person name="Larsen D."/>
            <person name="Krusor M."/>
            <person name="Yao A.I."/>
            <person name="Wu D."/>
            <person name="Madern D."/>
            <person name="Eisen J.A."/>
            <person name="Darling A.E."/>
            <person name="Facciotti M.T."/>
        </authorList>
    </citation>
    <scope>NUCLEOTIDE SEQUENCE [LARGE SCALE GENOMIC DNA]</scope>
    <source>
        <strain evidence="1 2">JCM 14624</strain>
    </source>
</reference>
<keyword evidence="2" id="KW-1185">Reference proteome</keyword>
<gene>
    <name evidence="1" type="ORF">C479_05663</name>
</gene>
<dbReference type="SUPFAM" id="SSF81301">
    <property type="entry name" value="Nucleotidyltransferase"/>
    <property type="match status" value="1"/>
</dbReference>
<dbReference type="EMBL" id="AOIQ01000009">
    <property type="protein sequence ID" value="ELZ12270.1"/>
    <property type="molecule type" value="Genomic_DNA"/>
</dbReference>
<dbReference type="InterPro" id="IPR043519">
    <property type="entry name" value="NT_sf"/>
</dbReference>
<name>M0BN26_9EURY</name>
<dbReference type="Proteomes" id="UP000011560">
    <property type="component" value="Unassembled WGS sequence"/>
</dbReference>